<keyword evidence="1" id="KW-1133">Transmembrane helix</keyword>
<evidence type="ECO:0000313" key="2">
    <source>
        <dbReference type="EMBL" id="KAF7770520.1"/>
    </source>
</evidence>
<keyword evidence="1" id="KW-0812">Transmembrane</keyword>
<sequence length="278" mass="32152">MTLLPTDSPLACIFAAHHGHTGFITRIDRTSLSRKRLLFLRSLVYNVALLGAIVMLFIFYDFSPNAPQSLRMTFSITQGLVLFWAISILCLTTLAPFFFGECLLRWRYGFKRTEVILRRAPRESLAIPESLEKHWRLSLRAINPALLYTNPASILAADFWVLEHLVIMDIYAAMSAGQVNEEDLEFTFWREHDGVWSGLELWRLHHIVSVQQEVDLFKACLRNQGKYDLLSAWERSFNNEKDALKQTPEDYRSIVQRFSQEGIDYEAAWSQIQSMDVA</sequence>
<feature type="transmembrane region" description="Helical" evidence="1">
    <location>
        <begin position="80"/>
        <end position="104"/>
    </location>
</feature>
<dbReference type="OMA" id="SAWERSF"/>
<accession>A0A8H7C8M3</accession>
<protein>
    <submittedName>
        <fullName evidence="2">Uncharacterized protein</fullName>
    </submittedName>
</protein>
<feature type="transmembrane region" description="Helical" evidence="1">
    <location>
        <begin position="38"/>
        <end position="60"/>
    </location>
</feature>
<dbReference type="Proteomes" id="UP000629468">
    <property type="component" value="Unassembled WGS sequence"/>
</dbReference>
<dbReference type="EMBL" id="JABXXO010000009">
    <property type="protein sequence ID" value="KAF7770520.1"/>
    <property type="molecule type" value="Genomic_DNA"/>
</dbReference>
<proteinExistence type="predicted"/>
<keyword evidence="1" id="KW-0472">Membrane</keyword>
<evidence type="ECO:0000313" key="3">
    <source>
        <dbReference type="Proteomes" id="UP000629468"/>
    </source>
</evidence>
<evidence type="ECO:0000256" key="1">
    <source>
        <dbReference type="SAM" id="Phobius"/>
    </source>
</evidence>
<organism evidence="2 3">
    <name type="scientific">Agaricus bisporus var. burnettii</name>
    <dbReference type="NCBI Taxonomy" id="192524"/>
    <lineage>
        <taxon>Eukaryota</taxon>
        <taxon>Fungi</taxon>
        <taxon>Dikarya</taxon>
        <taxon>Basidiomycota</taxon>
        <taxon>Agaricomycotina</taxon>
        <taxon>Agaricomycetes</taxon>
        <taxon>Agaricomycetidae</taxon>
        <taxon>Agaricales</taxon>
        <taxon>Agaricineae</taxon>
        <taxon>Agaricaceae</taxon>
        <taxon>Agaricus</taxon>
    </lineage>
</organism>
<name>A0A8H7C8M3_AGABI</name>
<dbReference type="AlphaFoldDB" id="A0A8H7C8M3"/>
<gene>
    <name evidence="2" type="ORF">Agabi119p4_6494</name>
</gene>
<reference evidence="2 3" key="1">
    <citation type="journal article" name="Sci. Rep.">
        <title>Telomere-to-telomere assembled and centromere annotated genomes of the two main subspecies of the button mushroom Agaricus bisporus reveal especially polymorphic chromosome ends.</title>
        <authorList>
            <person name="Sonnenberg A.S.M."/>
            <person name="Sedaghat-Telgerd N."/>
            <person name="Lavrijssen B."/>
            <person name="Ohm R.A."/>
            <person name="Hendrickx P.M."/>
            <person name="Scholtmeijer K."/>
            <person name="Baars J.J.P."/>
            <person name="van Peer A."/>
        </authorList>
    </citation>
    <scope>NUCLEOTIDE SEQUENCE [LARGE SCALE GENOMIC DNA]</scope>
    <source>
        <strain evidence="2 3">H119_p4</strain>
    </source>
</reference>
<comment type="caution">
    <text evidence="2">The sequence shown here is derived from an EMBL/GenBank/DDBJ whole genome shotgun (WGS) entry which is preliminary data.</text>
</comment>